<dbReference type="AlphaFoldDB" id="A0A2W5NK34"/>
<evidence type="ECO:0008006" key="3">
    <source>
        <dbReference type="Google" id="ProtNLM"/>
    </source>
</evidence>
<dbReference type="InterPro" id="IPR027417">
    <property type="entry name" value="P-loop_NTPase"/>
</dbReference>
<dbReference type="Gene3D" id="3.40.50.300">
    <property type="entry name" value="P-loop containing nucleotide triphosphate hydrolases"/>
    <property type="match status" value="1"/>
</dbReference>
<reference evidence="1 2" key="1">
    <citation type="submission" date="2017-08" db="EMBL/GenBank/DDBJ databases">
        <title>Infants hospitalized years apart are colonized by the same room-sourced microbial strains.</title>
        <authorList>
            <person name="Brooks B."/>
            <person name="Olm M.R."/>
            <person name="Firek B.A."/>
            <person name="Baker R."/>
            <person name="Thomas B.C."/>
            <person name="Morowitz M.J."/>
            <person name="Banfield J.F."/>
        </authorList>
    </citation>
    <scope>NUCLEOTIDE SEQUENCE [LARGE SCALE GENOMIC DNA]</scope>
    <source>
        <strain evidence="1">S2_005_002_R2_33</strain>
    </source>
</reference>
<dbReference type="Proteomes" id="UP000249082">
    <property type="component" value="Unassembled WGS sequence"/>
</dbReference>
<organism evidence="1 2">
    <name type="scientific">Novosphingobium pentaromativorans</name>
    <dbReference type="NCBI Taxonomy" id="205844"/>
    <lineage>
        <taxon>Bacteria</taxon>
        <taxon>Pseudomonadati</taxon>
        <taxon>Pseudomonadota</taxon>
        <taxon>Alphaproteobacteria</taxon>
        <taxon>Sphingomonadales</taxon>
        <taxon>Sphingomonadaceae</taxon>
        <taxon>Novosphingobium</taxon>
    </lineage>
</organism>
<comment type="caution">
    <text evidence="1">The sequence shown here is derived from an EMBL/GenBank/DDBJ whole genome shotgun (WGS) entry which is preliminary data.</text>
</comment>
<name>A0A2W5NK34_9SPHN</name>
<proteinExistence type="predicted"/>
<sequence>MAVDRLLKPLGLQARPEDPGPYWPRRRAERIHHPFLFLLTPPGAGSTAVARHLADRADVGGLHASFEGQRLVRGLMDRDQWLDHKFVDYEAVLGAWSARIAEAERSRSHAFFLEKSPPNLVRYEALFSHFAEYRVAVTNRAPLTCIDAQLKRYALPGYRGVPRDRVVRDLAGMWIWRSGLLRAAVERNGHPLLTYEGFRRDPDAILTAFGLERKSGAQAQEERPESAQVLMLSTVERRIVAETVAEVPELMTFFGYTGEGD</sequence>
<evidence type="ECO:0000313" key="1">
    <source>
        <dbReference type="EMBL" id="PZQ53344.1"/>
    </source>
</evidence>
<gene>
    <name evidence="1" type="ORF">DI555_17040</name>
</gene>
<dbReference type="EMBL" id="QFPX01000016">
    <property type="protein sequence ID" value="PZQ53344.1"/>
    <property type="molecule type" value="Genomic_DNA"/>
</dbReference>
<evidence type="ECO:0000313" key="2">
    <source>
        <dbReference type="Proteomes" id="UP000249082"/>
    </source>
</evidence>
<protein>
    <recommendedName>
        <fullName evidence="3">Sulfotransferase family protein</fullName>
    </recommendedName>
</protein>
<dbReference type="SUPFAM" id="SSF52540">
    <property type="entry name" value="P-loop containing nucleoside triphosphate hydrolases"/>
    <property type="match status" value="1"/>
</dbReference>
<accession>A0A2W5NK34</accession>